<evidence type="ECO:0000256" key="1">
    <source>
        <dbReference type="ARBA" id="ARBA00001273"/>
    </source>
</evidence>
<dbReference type="PIRSF" id="PIRSF004532">
    <property type="entry name" value="GlpX"/>
    <property type="match status" value="1"/>
</dbReference>
<dbReference type="NCBIfam" id="TIGR00330">
    <property type="entry name" value="glpX"/>
    <property type="match status" value="1"/>
</dbReference>
<keyword evidence="4" id="KW-0378">Hydrolase</keyword>
<dbReference type="PANTHER" id="PTHR30447">
    <property type="entry name" value="FRUCTOSE-1,6-BISPHOSPHATASE CLASS 2"/>
    <property type="match status" value="1"/>
</dbReference>
<dbReference type="Gene3D" id="3.40.190.90">
    <property type="match status" value="1"/>
</dbReference>
<evidence type="ECO:0000313" key="9">
    <source>
        <dbReference type="EMBL" id="GGJ59911.1"/>
    </source>
</evidence>
<keyword evidence="3" id="KW-0479">Metal-binding</keyword>
<dbReference type="EMBL" id="BMPN01000003">
    <property type="protein sequence ID" value="GGJ59911.1"/>
    <property type="molecule type" value="Genomic_DNA"/>
</dbReference>
<protein>
    <recommendedName>
        <fullName evidence="8">Fructose-1,6-bisphosphatase</fullName>
    </recommendedName>
</protein>
<dbReference type="Proteomes" id="UP000634435">
    <property type="component" value="Unassembled WGS sequence"/>
</dbReference>
<keyword evidence="10" id="KW-1185">Reference proteome</keyword>
<evidence type="ECO:0000256" key="4">
    <source>
        <dbReference type="ARBA" id="ARBA00022801"/>
    </source>
</evidence>
<dbReference type="Gene3D" id="3.30.540.10">
    <property type="entry name" value="Fructose-1,6-Bisphosphatase, subunit A, domain 1"/>
    <property type="match status" value="1"/>
</dbReference>
<comment type="pathway">
    <text evidence="7">Carbohydrate biosynthesis.</text>
</comment>
<evidence type="ECO:0000256" key="5">
    <source>
        <dbReference type="ARBA" id="ARBA00023211"/>
    </source>
</evidence>
<evidence type="ECO:0000256" key="6">
    <source>
        <dbReference type="ARBA" id="ARBA00023277"/>
    </source>
</evidence>
<dbReference type="RefSeq" id="WP_188943098.1">
    <property type="nucleotide sequence ID" value="NZ_BMPN01000003.1"/>
</dbReference>
<accession>A0ABQ2DK44</accession>
<gene>
    <name evidence="9" type="primary">fbp</name>
    <name evidence="9" type="ORF">GCM10007111_22460</name>
</gene>
<evidence type="ECO:0000256" key="3">
    <source>
        <dbReference type="ARBA" id="ARBA00022723"/>
    </source>
</evidence>
<comment type="catalytic activity">
    <reaction evidence="1">
        <text>beta-D-fructose 1,6-bisphosphate + H2O = beta-D-fructose 6-phosphate + phosphate</text>
        <dbReference type="Rhea" id="RHEA:11064"/>
        <dbReference type="ChEBI" id="CHEBI:15377"/>
        <dbReference type="ChEBI" id="CHEBI:32966"/>
        <dbReference type="ChEBI" id="CHEBI:43474"/>
        <dbReference type="ChEBI" id="CHEBI:57634"/>
        <dbReference type="EC" id="3.1.3.11"/>
    </reaction>
</comment>
<proteinExistence type="inferred from homology"/>
<sequence length="316" mass="33960">MEALLFDFLKVTELAAIASKPWVGSGDKIAADDAATTAMRRQLNAMNMQGTIVIGEGEIDEAPMLYIGENVGTGRGGPAIDIAVDPIEGTTPTVNGQPNAITVIAAAPKGTLLHAPDMYMKKLVVGPRAKGKINIEASLEDNMIAVAKAQNKKISDLTVFIQQRPRHQEYIDEIRDIGANVHLFNDGDVIYATSTCMEDLNIDMFFGIGGAPEGVLGAVAVRCLGGEMQAKLIPRNETEIERCLEMGITNPNEALSHSQLVQTDECIFAATGITANLFLNGIKTGNGNYLTHSILVNGKDQQLHYIESMHQILETA</sequence>
<dbReference type="PANTHER" id="PTHR30447:SF0">
    <property type="entry name" value="FRUCTOSE-1,6-BISPHOSPHATASE 1 CLASS 2-RELATED"/>
    <property type="match status" value="1"/>
</dbReference>
<reference evidence="10" key="1">
    <citation type="journal article" date="2019" name="Int. J. Syst. Evol. Microbiol.">
        <title>The Global Catalogue of Microorganisms (GCM) 10K type strain sequencing project: providing services to taxonomists for standard genome sequencing and annotation.</title>
        <authorList>
            <consortium name="The Broad Institute Genomics Platform"/>
            <consortium name="The Broad Institute Genome Sequencing Center for Infectious Disease"/>
            <person name="Wu L."/>
            <person name="Ma J."/>
        </authorList>
    </citation>
    <scope>NUCLEOTIDE SEQUENCE [LARGE SCALE GENOMIC DNA]</scope>
    <source>
        <strain evidence="10">JCM 30071</strain>
    </source>
</reference>
<dbReference type="SUPFAM" id="SSF56655">
    <property type="entry name" value="Carbohydrate phosphatase"/>
    <property type="match status" value="1"/>
</dbReference>
<organism evidence="9 10">
    <name type="scientific">Virgibacillus kapii</name>
    <dbReference type="NCBI Taxonomy" id="1638645"/>
    <lineage>
        <taxon>Bacteria</taxon>
        <taxon>Bacillati</taxon>
        <taxon>Bacillota</taxon>
        <taxon>Bacilli</taxon>
        <taxon>Bacillales</taxon>
        <taxon>Bacillaceae</taxon>
        <taxon>Virgibacillus</taxon>
    </lineage>
</organism>
<dbReference type="CDD" id="cd01516">
    <property type="entry name" value="FBPase_glpX"/>
    <property type="match status" value="1"/>
</dbReference>
<comment type="similarity">
    <text evidence="2 8">Belongs to the FBPase class 2 family.</text>
</comment>
<name>A0ABQ2DK44_9BACI</name>
<keyword evidence="5" id="KW-0464">Manganese</keyword>
<comment type="caution">
    <text evidence="9">The sequence shown here is derived from an EMBL/GenBank/DDBJ whole genome shotgun (WGS) entry which is preliminary data.</text>
</comment>
<evidence type="ECO:0000256" key="2">
    <source>
        <dbReference type="ARBA" id="ARBA00008989"/>
    </source>
</evidence>
<keyword evidence="6 8" id="KW-0119">Carbohydrate metabolism</keyword>
<dbReference type="Pfam" id="PF03320">
    <property type="entry name" value="FBPase_glpX"/>
    <property type="match status" value="1"/>
</dbReference>
<evidence type="ECO:0000256" key="8">
    <source>
        <dbReference type="PIRNR" id="PIRNR004532"/>
    </source>
</evidence>
<evidence type="ECO:0000313" key="10">
    <source>
        <dbReference type="Proteomes" id="UP000634435"/>
    </source>
</evidence>
<dbReference type="InterPro" id="IPR004464">
    <property type="entry name" value="FBPase_class-2/SBPase"/>
</dbReference>
<evidence type="ECO:0000256" key="7">
    <source>
        <dbReference type="ARBA" id="ARBA00024331"/>
    </source>
</evidence>